<keyword evidence="3" id="KW-1185">Reference proteome</keyword>
<name>A0AAV4ISR9_9GAST</name>
<dbReference type="GO" id="GO:0005096">
    <property type="term" value="F:GTPase activator activity"/>
    <property type="evidence" value="ECO:0007669"/>
    <property type="project" value="TreeGrafter"/>
</dbReference>
<reference evidence="2 3" key="1">
    <citation type="journal article" date="2021" name="Elife">
        <title>Chloroplast acquisition without the gene transfer in kleptoplastic sea slugs, Plakobranchus ocellatus.</title>
        <authorList>
            <person name="Maeda T."/>
            <person name="Takahashi S."/>
            <person name="Yoshida T."/>
            <person name="Shimamura S."/>
            <person name="Takaki Y."/>
            <person name="Nagai Y."/>
            <person name="Toyoda A."/>
            <person name="Suzuki Y."/>
            <person name="Arimoto A."/>
            <person name="Ishii H."/>
            <person name="Satoh N."/>
            <person name="Nishiyama T."/>
            <person name="Hasebe M."/>
            <person name="Maruyama T."/>
            <person name="Minagawa J."/>
            <person name="Obokata J."/>
            <person name="Shigenobu S."/>
        </authorList>
    </citation>
    <scope>NUCLEOTIDE SEQUENCE [LARGE SCALE GENOMIC DNA]</scope>
</reference>
<dbReference type="PANTHER" id="PTHR12659">
    <property type="entry name" value="RHO-TYPE GTPASE ACTIVATING PROTEIN"/>
    <property type="match status" value="1"/>
</dbReference>
<organism evidence="2 3">
    <name type="scientific">Elysia marginata</name>
    <dbReference type="NCBI Taxonomy" id="1093978"/>
    <lineage>
        <taxon>Eukaryota</taxon>
        <taxon>Metazoa</taxon>
        <taxon>Spiralia</taxon>
        <taxon>Lophotrochozoa</taxon>
        <taxon>Mollusca</taxon>
        <taxon>Gastropoda</taxon>
        <taxon>Heterobranchia</taxon>
        <taxon>Euthyneura</taxon>
        <taxon>Panpulmonata</taxon>
        <taxon>Sacoglossa</taxon>
        <taxon>Placobranchoidea</taxon>
        <taxon>Plakobranchidae</taxon>
        <taxon>Elysia</taxon>
    </lineage>
</organism>
<dbReference type="Proteomes" id="UP000762676">
    <property type="component" value="Unassembled WGS sequence"/>
</dbReference>
<dbReference type="SUPFAM" id="SSF47769">
    <property type="entry name" value="SAM/Pointed domain"/>
    <property type="match status" value="1"/>
</dbReference>
<evidence type="ECO:0000313" key="2">
    <source>
        <dbReference type="EMBL" id="GFS12056.1"/>
    </source>
</evidence>
<dbReference type="EMBL" id="BMAT01002699">
    <property type="protein sequence ID" value="GFS12056.1"/>
    <property type="molecule type" value="Genomic_DNA"/>
</dbReference>
<dbReference type="Gene3D" id="1.10.287.2070">
    <property type="match status" value="1"/>
</dbReference>
<gene>
    <name evidence="2" type="ORF">ElyMa_001362200</name>
</gene>
<feature type="region of interest" description="Disordered" evidence="1">
    <location>
        <begin position="157"/>
        <end position="185"/>
    </location>
</feature>
<dbReference type="GO" id="GO:0035023">
    <property type="term" value="P:regulation of Rho protein signal transduction"/>
    <property type="evidence" value="ECO:0007669"/>
    <property type="project" value="TreeGrafter"/>
</dbReference>
<accession>A0AAV4ISR9</accession>
<dbReference type="AlphaFoldDB" id="A0AAV4ISR9"/>
<evidence type="ECO:0000313" key="3">
    <source>
        <dbReference type="Proteomes" id="UP000762676"/>
    </source>
</evidence>
<dbReference type="GO" id="GO:0030036">
    <property type="term" value="P:actin cytoskeleton organization"/>
    <property type="evidence" value="ECO:0007669"/>
    <property type="project" value="TreeGrafter"/>
</dbReference>
<evidence type="ECO:0000256" key="1">
    <source>
        <dbReference type="SAM" id="MobiDB-lite"/>
    </source>
</evidence>
<proteinExistence type="predicted"/>
<dbReference type="PANTHER" id="PTHR12659:SF7">
    <property type="entry name" value="CROSSVEINLESS C, ISOFORM C"/>
    <property type="match status" value="1"/>
</dbReference>
<feature type="compositionally biased region" description="Polar residues" evidence="1">
    <location>
        <begin position="175"/>
        <end position="185"/>
    </location>
</feature>
<sequence length="185" mass="21008">MISMCCCRLDVTTLETTLNLTSPTGAEHARKSRKPDPETSQHLWYQTCPWQGRVKVIIGELEAYEALKWLRAAGFPQYAQMFEDGQFPLELSFVEKDHDFLDTDSLQSLFRALQHGCLSGAQILTFYKFQALLIASTHLAGGRPEENVDKFLSQNSNNMRRGWESNPRPPDHKSNALTTEPRCST</sequence>
<dbReference type="InterPro" id="IPR013761">
    <property type="entry name" value="SAM/pointed_sf"/>
</dbReference>
<comment type="caution">
    <text evidence="2">The sequence shown here is derived from an EMBL/GenBank/DDBJ whole genome shotgun (WGS) entry which is preliminary data.</text>
</comment>
<protein>
    <submittedName>
        <fullName evidence="2">Rho GTPase-activating protein 7</fullName>
    </submittedName>
</protein>